<gene>
    <name evidence="3" type="ORF">BWY41_01840</name>
</gene>
<feature type="transmembrane region" description="Helical" evidence="1">
    <location>
        <begin position="37"/>
        <end position="53"/>
    </location>
</feature>
<dbReference type="InterPro" id="IPR037185">
    <property type="entry name" value="EmrE-like"/>
</dbReference>
<dbReference type="Proteomes" id="UP000485569">
    <property type="component" value="Unassembled WGS sequence"/>
</dbReference>
<feature type="domain" description="EamA" evidence="2">
    <location>
        <begin position="148"/>
        <end position="282"/>
    </location>
</feature>
<protein>
    <submittedName>
        <fullName evidence="3">Putative DMT superfamily transporter inner membrane protein</fullName>
    </submittedName>
</protein>
<keyword evidence="1" id="KW-0812">Transmembrane</keyword>
<organism evidence="3">
    <name type="scientific">Candidatus Atribacter allofermentans</name>
    <dbReference type="NCBI Taxonomy" id="1852833"/>
    <lineage>
        <taxon>Bacteria</taxon>
        <taxon>Pseudomonadati</taxon>
        <taxon>Atribacterota</taxon>
        <taxon>Atribacteria</taxon>
        <taxon>Atribacterales</taxon>
        <taxon>Atribacteraceae</taxon>
        <taxon>Atribacter</taxon>
    </lineage>
</organism>
<dbReference type="InterPro" id="IPR052756">
    <property type="entry name" value="Alkyne_AA_exporter"/>
</dbReference>
<feature type="transmembrane region" description="Helical" evidence="1">
    <location>
        <begin position="238"/>
        <end position="259"/>
    </location>
</feature>
<sequence>MDKKAIFAVTISVLFWSSAFAGIRDGLKSYQPGHLALLRFLVASGFLIVYALMTRKVRFPKLRDLPAVVVQGILGITIYHVALVYGEKTVTAGTASLIIALSPIFSSLLAFLFLNENLKKIGWMGILISFFGGILIVLGENQGFSLNVGVFLILVAAFSSSVYIVYQKPYFKKYSPLELTCYTIWGGTIFLLYFAPGFFSAINQAAFSHTLSVIYLGLFPAAIGYLTWTYALSKTPVAVVSSFIYLQPALAIFIAWLWLKEIPSLLSLVGGAISLVGVIMVTKWGR</sequence>
<comment type="caution">
    <text evidence="3">The sequence shown here is derived from an EMBL/GenBank/DDBJ whole genome shotgun (WGS) entry which is preliminary data.</text>
</comment>
<accession>A0A1V5SK15</accession>
<name>A0A1V5SK15_9BACT</name>
<feature type="transmembrane region" description="Helical" evidence="1">
    <location>
        <begin position="205"/>
        <end position="226"/>
    </location>
</feature>
<dbReference type="Gene3D" id="1.10.3730.20">
    <property type="match status" value="1"/>
</dbReference>
<dbReference type="InterPro" id="IPR000620">
    <property type="entry name" value="EamA_dom"/>
</dbReference>
<dbReference type="PANTHER" id="PTHR12715:SF4">
    <property type="entry name" value="EAMA DOMAIN-CONTAINING PROTEIN"/>
    <property type="match status" value="1"/>
</dbReference>
<dbReference type="SUPFAM" id="SSF103481">
    <property type="entry name" value="Multidrug resistance efflux transporter EmrE"/>
    <property type="match status" value="2"/>
</dbReference>
<dbReference type="EMBL" id="MWBQ01000190">
    <property type="protein sequence ID" value="OQA54899.1"/>
    <property type="molecule type" value="Genomic_DNA"/>
</dbReference>
<dbReference type="PANTHER" id="PTHR12715">
    <property type="entry name" value="TRANSPORTER, DRUG/METABOLITE EXPORTER FAMILY"/>
    <property type="match status" value="1"/>
</dbReference>
<proteinExistence type="predicted"/>
<feature type="domain" description="EamA" evidence="2">
    <location>
        <begin position="4"/>
        <end position="137"/>
    </location>
</feature>
<feature type="transmembrane region" description="Helical" evidence="1">
    <location>
        <begin position="65"/>
        <end position="86"/>
    </location>
</feature>
<reference evidence="3" key="1">
    <citation type="submission" date="2017-02" db="EMBL/GenBank/DDBJ databases">
        <title>Delving into the versatile metabolic prowess of the omnipresent phylum Bacteroidetes.</title>
        <authorList>
            <person name="Nobu M.K."/>
            <person name="Mei R."/>
            <person name="Narihiro T."/>
            <person name="Kuroda K."/>
            <person name="Liu W.-T."/>
        </authorList>
    </citation>
    <scope>NUCLEOTIDE SEQUENCE</scope>
    <source>
        <strain evidence="3">ADurb.Bin276</strain>
    </source>
</reference>
<evidence type="ECO:0000256" key="1">
    <source>
        <dbReference type="SAM" id="Phobius"/>
    </source>
</evidence>
<feature type="transmembrane region" description="Helical" evidence="1">
    <location>
        <begin position="177"/>
        <end position="199"/>
    </location>
</feature>
<keyword evidence="1" id="KW-0472">Membrane</keyword>
<evidence type="ECO:0000313" key="3">
    <source>
        <dbReference type="EMBL" id="OQA54899.1"/>
    </source>
</evidence>
<evidence type="ECO:0000259" key="2">
    <source>
        <dbReference type="Pfam" id="PF00892"/>
    </source>
</evidence>
<dbReference type="Pfam" id="PF00892">
    <property type="entry name" value="EamA"/>
    <property type="match status" value="2"/>
</dbReference>
<dbReference type="AlphaFoldDB" id="A0A1V5SK15"/>
<feature type="transmembrane region" description="Helical" evidence="1">
    <location>
        <begin position="121"/>
        <end position="138"/>
    </location>
</feature>
<keyword evidence="1" id="KW-1133">Transmembrane helix</keyword>
<feature type="transmembrane region" description="Helical" evidence="1">
    <location>
        <begin position="144"/>
        <end position="165"/>
    </location>
</feature>
<dbReference type="GO" id="GO:0016020">
    <property type="term" value="C:membrane"/>
    <property type="evidence" value="ECO:0007669"/>
    <property type="project" value="InterPro"/>
</dbReference>
<feature type="transmembrane region" description="Helical" evidence="1">
    <location>
        <begin position="265"/>
        <end position="285"/>
    </location>
</feature>
<feature type="transmembrane region" description="Helical" evidence="1">
    <location>
        <begin position="92"/>
        <end position="114"/>
    </location>
</feature>